<evidence type="ECO:0000313" key="4">
    <source>
        <dbReference type="EMBL" id="QJW93738.1"/>
    </source>
</evidence>
<feature type="domain" description="EF-hand" evidence="3">
    <location>
        <begin position="120"/>
        <end position="147"/>
    </location>
</feature>
<reference evidence="5" key="1">
    <citation type="submission" date="2020-05" db="EMBL/GenBank/DDBJ databases">
        <title>Frigoriglobus tundricola gen. nov., sp. nov., a psychrotolerant cellulolytic planctomycete of the family Gemmataceae with two divergent copies of 16S rRNA gene.</title>
        <authorList>
            <person name="Kulichevskaya I.S."/>
            <person name="Ivanova A.A."/>
            <person name="Naumoff D.G."/>
            <person name="Beletsky A.V."/>
            <person name="Rijpstra W.I.C."/>
            <person name="Sinninghe Damste J.S."/>
            <person name="Mardanov A.V."/>
            <person name="Ravin N.V."/>
            <person name="Dedysh S.N."/>
        </authorList>
    </citation>
    <scope>NUCLEOTIDE SEQUENCE [LARGE SCALE GENOMIC DNA]</scope>
    <source>
        <strain evidence="5">PL17</strain>
    </source>
</reference>
<dbReference type="EMBL" id="CP053452">
    <property type="protein sequence ID" value="QJW93738.1"/>
    <property type="molecule type" value="Genomic_DNA"/>
</dbReference>
<dbReference type="SMART" id="SM00054">
    <property type="entry name" value="EFh"/>
    <property type="match status" value="7"/>
</dbReference>
<keyword evidence="1" id="KW-0479">Metal-binding</keyword>
<evidence type="ECO:0000259" key="3">
    <source>
        <dbReference type="PROSITE" id="PS50222"/>
    </source>
</evidence>
<dbReference type="PANTHER" id="PTHR10827">
    <property type="entry name" value="RETICULOCALBIN"/>
    <property type="match status" value="1"/>
</dbReference>
<dbReference type="GO" id="GO:0005509">
    <property type="term" value="F:calcium ion binding"/>
    <property type="evidence" value="ECO:0007669"/>
    <property type="project" value="InterPro"/>
</dbReference>
<dbReference type="SUPFAM" id="SSF47473">
    <property type="entry name" value="EF-hand"/>
    <property type="match status" value="3"/>
</dbReference>
<organism evidence="4 5">
    <name type="scientific">Frigoriglobus tundricola</name>
    <dbReference type="NCBI Taxonomy" id="2774151"/>
    <lineage>
        <taxon>Bacteria</taxon>
        <taxon>Pseudomonadati</taxon>
        <taxon>Planctomycetota</taxon>
        <taxon>Planctomycetia</taxon>
        <taxon>Gemmatales</taxon>
        <taxon>Gemmataceae</taxon>
        <taxon>Frigoriglobus</taxon>
    </lineage>
</organism>
<keyword evidence="2" id="KW-0677">Repeat</keyword>
<feature type="domain" description="EF-hand" evidence="3">
    <location>
        <begin position="158"/>
        <end position="193"/>
    </location>
</feature>
<evidence type="ECO:0000313" key="5">
    <source>
        <dbReference type="Proteomes" id="UP000503447"/>
    </source>
</evidence>
<dbReference type="InterPro" id="IPR018247">
    <property type="entry name" value="EF_Hand_1_Ca_BS"/>
</dbReference>
<dbReference type="Pfam" id="PF13202">
    <property type="entry name" value="EF-hand_5"/>
    <property type="match status" value="5"/>
</dbReference>
<gene>
    <name evidence="4" type="ORF">FTUN_1249</name>
</gene>
<dbReference type="Gene3D" id="1.10.238.10">
    <property type="entry name" value="EF-hand"/>
    <property type="match status" value="4"/>
</dbReference>
<sequence>MTRTALLFAALVAVAGTGLLMGAFEEPTRPALDPPTARAEALELVVWDGGKLARWELRVEVDGQSAPDCWDAAFGHLFAFADGDGSGALDRKEAARLPSAFGLRQVLWGGFVTGPGAGPVWDDLDRNGDGTVSRAELIDYYRRSGLGNVLVGAGKPPATAALTDALLKQLDADGDGTVDEKEWLGAADRLAKLDLNDDELVTPGELVPRATYPGATGAHLLTAPAEQVKPSAVADSLPLLVLPLSTVDPLWAAALVHKLDANTNGFLDANEAGLPPAVLARLDTNKDGQLSADELIRWRRLPADVRWVVRLGQRPAARAEIESRSAEGQKAGERLDASFGSLRFALRADAGQLPGKWDEGRKRLTAQFAEADPGRKGAVALADANKLNLAELRAAISSGDRNGDDKLDEKELESWLRVRDRIVKSHVLLTVLDHGAGLFESLDANHDGALSVRELRGAWTRLRDAGCVRDGRFDRARVPRQFGLTVSAGLPASPLGRPKAVGPAWFRAMDRNGDSDVSRKEFTGRPEVFDKLDSDKDGLISAEEAEKAAAIGAPKK</sequence>
<proteinExistence type="predicted"/>
<accession>A0A6M5YIC5</accession>
<dbReference type="PROSITE" id="PS50222">
    <property type="entry name" value="EF_HAND_2"/>
    <property type="match status" value="4"/>
</dbReference>
<dbReference type="PROSITE" id="PS00018">
    <property type="entry name" value="EF_HAND_1"/>
    <property type="match status" value="5"/>
</dbReference>
<feature type="domain" description="EF-hand" evidence="3">
    <location>
        <begin position="387"/>
        <end position="422"/>
    </location>
</feature>
<dbReference type="KEGG" id="ftj:FTUN_1249"/>
<dbReference type="InterPro" id="IPR011992">
    <property type="entry name" value="EF-hand-dom_pair"/>
</dbReference>
<feature type="domain" description="EF-hand" evidence="3">
    <location>
        <begin position="527"/>
        <end position="555"/>
    </location>
</feature>
<dbReference type="RefSeq" id="WP_171469885.1">
    <property type="nucleotide sequence ID" value="NZ_CP053452.2"/>
</dbReference>
<dbReference type="Proteomes" id="UP000503447">
    <property type="component" value="Chromosome"/>
</dbReference>
<keyword evidence="5" id="KW-1185">Reference proteome</keyword>
<dbReference type="CDD" id="cd00051">
    <property type="entry name" value="EFh"/>
    <property type="match status" value="1"/>
</dbReference>
<name>A0A6M5YIC5_9BACT</name>
<evidence type="ECO:0000256" key="2">
    <source>
        <dbReference type="ARBA" id="ARBA00022737"/>
    </source>
</evidence>
<dbReference type="AlphaFoldDB" id="A0A6M5YIC5"/>
<dbReference type="InterPro" id="IPR002048">
    <property type="entry name" value="EF_hand_dom"/>
</dbReference>
<protein>
    <recommendedName>
        <fullName evidence="3">EF-hand domain-containing protein</fullName>
    </recommendedName>
</protein>
<dbReference type="PANTHER" id="PTHR10827:SF98">
    <property type="entry name" value="45 KDA CALCIUM-BINDING PROTEIN"/>
    <property type="match status" value="1"/>
</dbReference>
<evidence type="ECO:0000256" key="1">
    <source>
        <dbReference type="ARBA" id="ARBA00022723"/>
    </source>
</evidence>